<proteinExistence type="predicted"/>
<organism evidence="1 2">
    <name type="scientific">Paraburkholderia bryophila</name>
    <dbReference type="NCBI Taxonomy" id="420952"/>
    <lineage>
        <taxon>Bacteria</taxon>
        <taxon>Pseudomonadati</taxon>
        <taxon>Pseudomonadota</taxon>
        <taxon>Betaproteobacteria</taxon>
        <taxon>Burkholderiales</taxon>
        <taxon>Burkholderiaceae</taxon>
        <taxon>Paraburkholderia</taxon>
    </lineage>
</organism>
<evidence type="ECO:0000313" key="1">
    <source>
        <dbReference type="EMBL" id="NYH18874.1"/>
    </source>
</evidence>
<comment type="caution">
    <text evidence="1">The sequence shown here is derived from an EMBL/GenBank/DDBJ whole genome shotgun (WGS) entry which is preliminary data.</text>
</comment>
<reference evidence="1 2" key="1">
    <citation type="submission" date="2020-07" db="EMBL/GenBank/DDBJ databases">
        <title>Exploring microbial biodiversity for novel pathways involved in the catabolism of aromatic compounds derived from lignin.</title>
        <authorList>
            <person name="Elkins J."/>
        </authorList>
    </citation>
    <scope>NUCLEOTIDE SEQUENCE [LARGE SCALE GENOMIC DNA]</scope>
    <source>
        <strain evidence="1 2">H2C3B</strain>
    </source>
</reference>
<name>A0A7Z0B2J8_9BURK</name>
<evidence type="ECO:0008006" key="3">
    <source>
        <dbReference type="Google" id="ProtNLM"/>
    </source>
</evidence>
<accession>A0A7Z0B2J8</accession>
<dbReference type="RefSeq" id="WP_179706170.1">
    <property type="nucleotide sequence ID" value="NZ_JACCAU010000001.1"/>
</dbReference>
<dbReference type="EMBL" id="JACCAU010000001">
    <property type="protein sequence ID" value="NYH18874.1"/>
    <property type="molecule type" value="Genomic_DNA"/>
</dbReference>
<dbReference type="Proteomes" id="UP000572540">
    <property type="component" value="Unassembled WGS sequence"/>
</dbReference>
<dbReference type="AlphaFoldDB" id="A0A7Z0B2J8"/>
<gene>
    <name evidence="1" type="ORF">GGD41_006102</name>
</gene>
<evidence type="ECO:0000313" key="2">
    <source>
        <dbReference type="Proteomes" id="UP000572540"/>
    </source>
</evidence>
<sequence>MGFEAQETSEWPEAEIGAVQDAIWKRALSGQDGGTSHLELRSMRFGQCIKGRQTRDERRASAIALAAATGIRLSEAAVFLGHRSNEVTASYLRITQDKTIGAAQNCRHSIIEQTRKWLSQAMFEDERAVDVQNPYLGPVALNRPQGTLEASPLTRVYADMDRTDALLAHLSGLDAQLKEDE</sequence>
<protein>
    <recommendedName>
        <fullName evidence="3">Phage integrase family protein</fullName>
    </recommendedName>
</protein>